<gene>
    <name evidence="1" type="ORF">ACFPT7_05135</name>
</gene>
<proteinExistence type="predicted"/>
<evidence type="ECO:0000313" key="1">
    <source>
        <dbReference type="EMBL" id="MFC5861667.1"/>
    </source>
</evidence>
<dbReference type="Proteomes" id="UP001596091">
    <property type="component" value="Unassembled WGS sequence"/>
</dbReference>
<organism evidence="1 2">
    <name type="scientific">Acidicapsa dinghuensis</name>
    <dbReference type="NCBI Taxonomy" id="2218256"/>
    <lineage>
        <taxon>Bacteria</taxon>
        <taxon>Pseudomonadati</taxon>
        <taxon>Acidobacteriota</taxon>
        <taxon>Terriglobia</taxon>
        <taxon>Terriglobales</taxon>
        <taxon>Acidobacteriaceae</taxon>
        <taxon>Acidicapsa</taxon>
    </lineage>
</organism>
<dbReference type="EMBL" id="JBHSPH010000002">
    <property type="protein sequence ID" value="MFC5861667.1"/>
    <property type="molecule type" value="Genomic_DNA"/>
</dbReference>
<dbReference type="InterPro" id="IPR009003">
    <property type="entry name" value="Peptidase_S1_PA"/>
</dbReference>
<accession>A0ABW1EBJ4</accession>
<sequence>MRWIFSHRLSLLLGPAIVVVAGCGGHVSAFGPDSANLSIHADATHLDTNGTTRLSATLASGDPANVQWKLTGGDPNAGVGSINAEGVYTPPAYLTRDSVSVQVEATATGATSAANTSAASLALTVTPGFLQPLSPGNLSVGANGSVTVSGSIAEVGGNGGIHFSLATDPTGTPSTEGSLSAPVCRREAVDGTNPAYTVCSVTYTAPASVAASHAVYLLGSAGSGKPSSWTRILLNAAGINSDPAAHQARQFLPVPMGSSAGSNADYDSNGGKLTDCCGGTLGALLQDASGNQYVLSNNHVFARSDQAIPGETVIQPGLIDNGCTPYGIGPGTTPVATLTGYPALSSAQTNVDAAIARVSPGLVDSKGNVLELGTRQQDGTLAAAPPGISSTNGQGEKASLGMMVAKSGRTTGLTCAPVSAVNVDVLVDYFTDCAETTRSMTKRFTDQIAVSGTGFSDAGDSGALVVDSSNAEPVGLFFAGGTDVHGVEQAIANPASEVLSALDHQVSGTNGPTSYSYIGGQDHSVTCVSYDTNRNSPEAGTIALTANEQEKAETAMPLAQLLINPSAGIERVGIGQSKDHLGTAVILFYVNPPVYQAAVANGLSPIPASVRSVTTGVLPVSALNPDANASTSVTIQPRAGSFASALAEKEKIAASILKTGSAIFGIGVGQSLDNPADAALVVFIDRNQFDGTLPEALEATGQRVRLVLMDRLHVTRAHGTPLSGGSACPVFHRTESGINGFDPWRETSSPFSEVAPDEN</sequence>
<protein>
    <recommendedName>
        <fullName evidence="3">Ig-like domain-containing protein</fullName>
    </recommendedName>
</protein>
<dbReference type="PROSITE" id="PS51257">
    <property type="entry name" value="PROKAR_LIPOPROTEIN"/>
    <property type="match status" value="1"/>
</dbReference>
<evidence type="ECO:0000313" key="2">
    <source>
        <dbReference type="Proteomes" id="UP001596091"/>
    </source>
</evidence>
<dbReference type="SUPFAM" id="SSF50494">
    <property type="entry name" value="Trypsin-like serine proteases"/>
    <property type="match status" value="1"/>
</dbReference>
<keyword evidence="2" id="KW-1185">Reference proteome</keyword>
<name>A0ABW1EBJ4_9BACT</name>
<comment type="caution">
    <text evidence="1">The sequence shown here is derived from an EMBL/GenBank/DDBJ whole genome shotgun (WGS) entry which is preliminary data.</text>
</comment>
<reference evidence="2" key="1">
    <citation type="journal article" date="2019" name="Int. J. Syst. Evol. Microbiol.">
        <title>The Global Catalogue of Microorganisms (GCM) 10K type strain sequencing project: providing services to taxonomists for standard genome sequencing and annotation.</title>
        <authorList>
            <consortium name="The Broad Institute Genomics Platform"/>
            <consortium name="The Broad Institute Genome Sequencing Center for Infectious Disease"/>
            <person name="Wu L."/>
            <person name="Ma J."/>
        </authorList>
    </citation>
    <scope>NUCLEOTIDE SEQUENCE [LARGE SCALE GENOMIC DNA]</scope>
    <source>
        <strain evidence="2">JCM 4087</strain>
    </source>
</reference>
<dbReference type="InterPro" id="IPR043504">
    <property type="entry name" value="Peptidase_S1_PA_chymotrypsin"/>
</dbReference>
<dbReference type="Gene3D" id="2.40.10.10">
    <property type="entry name" value="Trypsin-like serine proteases"/>
    <property type="match status" value="1"/>
</dbReference>
<evidence type="ECO:0008006" key="3">
    <source>
        <dbReference type="Google" id="ProtNLM"/>
    </source>
</evidence>